<protein>
    <recommendedName>
        <fullName evidence="2">Mei2-like C-terminal RNA recognition motif domain-containing protein</fullName>
    </recommendedName>
</protein>
<gene>
    <name evidence="3" type="ORF">BRAN1462_LOCUS3735</name>
</gene>
<dbReference type="Pfam" id="PF04059">
    <property type="entry name" value="RRM_2"/>
    <property type="match status" value="1"/>
</dbReference>
<sequence length="474" mass="51130">MAATIAKPMSNSLLITFPQDHLPRSMQEATALFEHIGEIARVDMIDGATTGRVLVTFFDIRCAQRVAQDFPQLATFAPPANHDFRAVAISGVSMRNASTNFAVFGDISNAIVQNEDLVVEFFDMRCAQHACLATPGCRPVHGPPAGSSGDDGAQESDELYEPTGGVSWPPGLLPPTGAFEAPLAGAPDLAGHKARQDGGAYWKDAQDAFSSVASTKSGRSTSNSSNTSLDSFSAYWPQDLSPTATPTAVDAAAASPQRGGPGTGKPVCEKVHAKELNKFDIAPDRIRAGQDNRTTVMIRNISKSCSQENFFDALANFGLGEQFTFFYMPFDKRRNMHCGFAFLNLKTPWDVLHLHASLPSFRPESAGTGKTQIPAVSYARLQGQDQLVTHFSSSAVMNDDDSSKRPQFFGKEQIDDAAGVDDAGGAGWQKAALADRWRARRQEPRAAVVRGGEEAVRVPYDLDMHPQYLTPMGL</sequence>
<dbReference type="GO" id="GO:0003676">
    <property type="term" value="F:nucleic acid binding"/>
    <property type="evidence" value="ECO:0007669"/>
    <property type="project" value="InterPro"/>
</dbReference>
<dbReference type="SUPFAM" id="SSF54928">
    <property type="entry name" value="RNA-binding domain, RBD"/>
    <property type="match status" value="1"/>
</dbReference>
<reference evidence="3" key="1">
    <citation type="submission" date="2021-01" db="EMBL/GenBank/DDBJ databases">
        <authorList>
            <person name="Corre E."/>
            <person name="Pelletier E."/>
            <person name="Niang G."/>
            <person name="Scheremetjew M."/>
            <person name="Finn R."/>
            <person name="Kale V."/>
            <person name="Holt S."/>
            <person name="Cochrane G."/>
            <person name="Meng A."/>
            <person name="Brown T."/>
            <person name="Cohen L."/>
        </authorList>
    </citation>
    <scope>NUCLEOTIDE SEQUENCE</scope>
    <source>
        <strain evidence="3">RCC3387</strain>
    </source>
</reference>
<feature type="compositionally biased region" description="Low complexity" evidence="1">
    <location>
        <begin position="243"/>
        <end position="256"/>
    </location>
</feature>
<feature type="region of interest" description="Disordered" evidence="1">
    <location>
        <begin position="137"/>
        <end position="197"/>
    </location>
</feature>
<dbReference type="AlphaFoldDB" id="A0A7S2MR28"/>
<evidence type="ECO:0000259" key="2">
    <source>
        <dbReference type="Pfam" id="PF04059"/>
    </source>
</evidence>
<dbReference type="InterPro" id="IPR035979">
    <property type="entry name" value="RBD_domain_sf"/>
</dbReference>
<accession>A0A7S2MR28</accession>
<proteinExistence type="predicted"/>
<feature type="region of interest" description="Disordered" evidence="1">
    <location>
        <begin position="243"/>
        <end position="265"/>
    </location>
</feature>
<organism evidence="3">
    <name type="scientific">Zooxanthella nutricula</name>
    <dbReference type="NCBI Taxonomy" id="1333877"/>
    <lineage>
        <taxon>Eukaryota</taxon>
        <taxon>Sar</taxon>
        <taxon>Alveolata</taxon>
        <taxon>Dinophyceae</taxon>
        <taxon>Peridiniales</taxon>
        <taxon>Peridiniales incertae sedis</taxon>
        <taxon>Zooxanthella</taxon>
    </lineage>
</organism>
<dbReference type="InterPro" id="IPR007201">
    <property type="entry name" value="Mei2-like_Rrm_C"/>
</dbReference>
<evidence type="ECO:0000313" key="3">
    <source>
        <dbReference type="EMBL" id="CAD9497824.1"/>
    </source>
</evidence>
<dbReference type="EMBL" id="HBGW01005666">
    <property type="protein sequence ID" value="CAD9497824.1"/>
    <property type="molecule type" value="Transcribed_RNA"/>
</dbReference>
<feature type="domain" description="Mei2-like C-terminal RNA recognition motif" evidence="2">
    <location>
        <begin position="293"/>
        <end position="391"/>
    </location>
</feature>
<evidence type="ECO:0000256" key="1">
    <source>
        <dbReference type="SAM" id="MobiDB-lite"/>
    </source>
</evidence>
<name>A0A7S2MR28_9DINO</name>